<gene>
    <name evidence="1" type="ORF">M408DRAFT_29972</name>
</gene>
<protein>
    <submittedName>
        <fullName evidence="1">Uncharacterized protein</fullName>
    </submittedName>
</protein>
<dbReference type="HOGENOM" id="CLU_407193_0_0_1"/>
<reference evidence="1 2" key="1">
    <citation type="submission" date="2014-04" db="EMBL/GenBank/DDBJ databases">
        <authorList>
            <consortium name="DOE Joint Genome Institute"/>
            <person name="Kuo A."/>
            <person name="Zuccaro A."/>
            <person name="Kohler A."/>
            <person name="Nagy L.G."/>
            <person name="Floudas D."/>
            <person name="Copeland A."/>
            <person name="Barry K.W."/>
            <person name="Cichocki N."/>
            <person name="Veneault-Fourrey C."/>
            <person name="LaButti K."/>
            <person name="Lindquist E.A."/>
            <person name="Lipzen A."/>
            <person name="Lundell T."/>
            <person name="Morin E."/>
            <person name="Murat C."/>
            <person name="Sun H."/>
            <person name="Tunlid A."/>
            <person name="Henrissat B."/>
            <person name="Grigoriev I.V."/>
            <person name="Hibbett D.S."/>
            <person name="Martin F."/>
            <person name="Nordberg H.P."/>
            <person name="Cantor M.N."/>
            <person name="Hua S.X."/>
        </authorList>
    </citation>
    <scope>NUCLEOTIDE SEQUENCE [LARGE SCALE GENOMIC DNA]</scope>
    <source>
        <strain evidence="1 2">MAFF 305830</strain>
    </source>
</reference>
<sequence>MEMHRLISGLVDDVVGEIFHNFVALDWEGPFLLMLVSTGWRDLVLSRPSFWTWIKVDDTQVDWREKVHVGQTLSRGLPLQIVVRVPFNHIDALSEIFSRCNSLFLDTSTHTPTYVNDSGPHKLERRRKHYQDLHEEIARDLSDLSGFNGAIYIESSNGECFTHSAWTIRERVRKTNSLAGQLQALPMQLITRLFFCNSTHSKNRRFRISSIWPHLFAIPFLRELEICDSFMGVDTLSDILEISLESLQSLKIDCPRSWTSKPPFRDGHKVGLFGLLNCLRAPLLRKLSLGGSPIAILDALPYAHKFRILALELVLRNPIRAIQGLPHNHSPSWYWLNRYAIKFSSPRGSFPVGDTLATLLSLAPEGCSLQLSGDKELMSWIPSSHLSKIKYSTPEQQSEVYEVEYQVSLGPAIGLADGWGVRLQSASIVSHLILDGHFPSFPWDESLRTRAPEHLVLTKNFSTKDSTMEAVWNIVDSAILKSLDIGDCVEANDYFRCPPTSLWFISLTTLRCRADLFLFRTALVTIPQLTDLTLTHPFHLPESWCLKSLICQQSHFSKPITLHFQEFPSPWSSLCNYIISFNQSNIPGFTTVELPGQPHPSLVLLLVQVMRGNPETLKAELVDQMLAKTDLLTCSACQGSGWTCSGNTTCMRFCVKQKIAITGHTFVTENS</sequence>
<reference evidence="2" key="2">
    <citation type="submission" date="2015-01" db="EMBL/GenBank/DDBJ databases">
        <title>Evolutionary Origins and Diversification of the Mycorrhizal Mutualists.</title>
        <authorList>
            <consortium name="DOE Joint Genome Institute"/>
            <consortium name="Mycorrhizal Genomics Consortium"/>
            <person name="Kohler A."/>
            <person name="Kuo A."/>
            <person name="Nagy L.G."/>
            <person name="Floudas D."/>
            <person name="Copeland A."/>
            <person name="Barry K.W."/>
            <person name="Cichocki N."/>
            <person name="Veneault-Fourrey C."/>
            <person name="LaButti K."/>
            <person name="Lindquist E.A."/>
            <person name="Lipzen A."/>
            <person name="Lundell T."/>
            <person name="Morin E."/>
            <person name="Murat C."/>
            <person name="Riley R."/>
            <person name="Ohm R."/>
            <person name="Sun H."/>
            <person name="Tunlid A."/>
            <person name="Henrissat B."/>
            <person name="Grigoriev I.V."/>
            <person name="Hibbett D.S."/>
            <person name="Martin F."/>
        </authorList>
    </citation>
    <scope>NUCLEOTIDE SEQUENCE [LARGE SCALE GENOMIC DNA]</scope>
    <source>
        <strain evidence="2">MAFF 305830</strain>
    </source>
</reference>
<dbReference type="EMBL" id="KN824400">
    <property type="protein sequence ID" value="KIM20942.1"/>
    <property type="molecule type" value="Genomic_DNA"/>
</dbReference>
<name>A0A0C2WU23_SERVB</name>
<evidence type="ECO:0000313" key="2">
    <source>
        <dbReference type="Proteomes" id="UP000054097"/>
    </source>
</evidence>
<dbReference type="OrthoDB" id="3359674at2759"/>
<proteinExistence type="predicted"/>
<dbReference type="Proteomes" id="UP000054097">
    <property type="component" value="Unassembled WGS sequence"/>
</dbReference>
<organism evidence="1 2">
    <name type="scientific">Serendipita vermifera MAFF 305830</name>
    <dbReference type="NCBI Taxonomy" id="933852"/>
    <lineage>
        <taxon>Eukaryota</taxon>
        <taxon>Fungi</taxon>
        <taxon>Dikarya</taxon>
        <taxon>Basidiomycota</taxon>
        <taxon>Agaricomycotina</taxon>
        <taxon>Agaricomycetes</taxon>
        <taxon>Sebacinales</taxon>
        <taxon>Serendipitaceae</taxon>
        <taxon>Serendipita</taxon>
    </lineage>
</organism>
<evidence type="ECO:0000313" key="1">
    <source>
        <dbReference type="EMBL" id="KIM20942.1"/>
    </source>
</evidence>
<keyword evidence="2" id="KW-1185">Reference proteome</keyword>
<dbReference type="AlphaFoldDB" id="A0A0C2WU23"/>
<accession>A0A0C2WU23</accession>